<dbReference type="InterPro" id="IPR014782">
    <property type="entry name" value="Peptidase_M1_dom"/>
</dbReference>
<dbReference type="GO" id="GO:0016285">
    <property type="term" value="F:alanyl aminopeptidase activity"/>
    <property type="evidence" value="ECO:0007669"/>
    <property type="project" value="UniProtKB-EC"/>
</dbReference>
<evidence type="ECO:0000256" key="9">
    <source>
        <dbReference type="ARBA" id="ARBA00022801"/>
    </source>
</evidence>
<evidence type="ECO:0000259" key="16">
    <source>
        <dbReference type="Pfam" id="PF17900"/>
    </source>
</evidence>
<dbReference type="GO" id="GO:0008237">
    <property type="term" value="F:metallopeptidase activity"/>
    <property type="evidence" value="ECO:0007669"/>
    <property type="project" value="UniProtKB-UniRule"/>
</dbReference>
<evidence type="ECO:0000256" key="1">
    <source>
        <dbReference type="ARBA" id="ARBA00000098"/>
    </source>
</evidence>
<dbReference type="FunFam" id="1.10.390.10:FF:000002">
    <property type="entry name" value="Aminopeptidase N"/>
    <property type="match status" value="1"/>
</dbReference>
<dbReference type="Gene3D" id="2.60.40.1730">
    <property type="entry name" value="tricorn interacting facor f3 domain"/>
    <property type="match status" value="1"/>
</dbReference>
<comment type="similarity">
    <text evidence="3">Belongs to the peptidase M1 family.</text>
</comment>
<dbReference type="OrthoDB" id="100605at2"/>
<name>A0A1G6W115_9PROT</name>
<feature type="domain" description="Peptidase M1 membrane alanine aminopeptidase" evidence="13">
    <location>
        <begin position="234"/>
        <end position="445"/>
    </location>
</feature>
<dbReference type="EMBL" id="FNAK01000002">
    <property type="protein sequence ID" value="SDD59403.1"/>
    <property type="molecule type" value="Genomic_DNA"/>
</dbReference>
<protein>
    <recommendedName>
        <fullName evidence="5 12">Aminopeptidase N</fullName>
        <ecNumber evidence="4 12">3.4.11.2</ecNumber>
    </recommendedName>
</protein>
<dbReference type="GO" id="GO:0006508">
    <property type="term" value="P:proteolysis"/>
    <property type="evidence" value="ECO:0007669"/>
    <property type="project" value="UniProtKB-UniRule"/>
</dbReference>
<dbReference type="Pfam" id="PF01433">
    <property type="entry name" value="Peptidase_M1"/>
    <property type="match status" value="1"/>
</dbReference>
<dbReference type="GO" id="GO:0008270">
    <property type="term" value="F:zinc ion binding"/>
    <property type="evidence" value="ECO:0007669"/>
    <property type="project" value="InterPro"/>
</dbReference>
<dbReference type="Gene3D" id="1.10.390.10">
    <property type="entry name" value="Neutral Protease Domain 2"/>
    <property type="match status" value="1"/>
</dbReference>
<evidence type="ECO:0000256" key="7">
    <source>
        <dbReference type="ARBA" id="ARBA00022670"/>
    </source>
</evidence>
<reference evidence="17 18" key="1">
    <citation type="submission" date="2016-10" db="EMBL/GenBank/DDBJ databases">
        <authorList>
            <person name="de Groot N.N."/>
        </authorList>
    </citation>
    <scope>NUCLEOTIDE SEQUENCE [LARGE SCALE GENOMIC DNA]</scope>
    <source>
        <strain evidence="17 18">CGMCC 1.9109</strain>
    </source>
</reference>
<keyword evidence="6 17" id="KW-0031">Aminopeptidase</keyword>
<feature type="domain" description="Peptidase M1 alanyl aminopeptidase C-terminal" evidence="15">
    <location>
        <begin position="559"/>
        <end position="877"/>
    </location>
</feature>
<dbReference type="Pfam" id="PF11940">
    <property type="entry name" value="DUF3458"/>
    <property type="match status" value="1"/>
</dbReference>
<dbReference type="RefSeq" id="WP_068305818.1">
    <property type="nucleotide sequence ID" value="NZ_FNAK01000002.1"/>
</dbReference>
<dbReference type="InterPro" id="IPR001930">
    <property type="entry name" value="Peptidase_M1"/>
</dbReference>
<dbReference type="Gene3D" id="1.25.50.10">
    <property type="entry name" value="Peptidase M1, alanyl aminopeptidase, C-terminal domain"/>
    <property type="match status" value="1"/>
</dbReference>
<dbReference type="InterPro" id="IPR035414">
    <property type="entry name" value="Peptidase_M1_pepN_Ig-like"/>
</dbReference>
<dbReference type="Pfam" id="PF17900">
    <property type="entry name" value="Peptidase_M1_N"/>
    <property type="match status" value="1"/>
</dbReference>
<keyword evidence="11" id="KW-0482">Metalloprotease</keyword>
<evidence type="ECO:0000313" key="18">
    <source>
        <dbReference type="Proteomes" id="UP000183685"/>
    </source>
</evidence>
<keyword evidence="8" id="KW-0479">Metal-binding</keyword>
<evidence type="ECO:0000259" key="14">
    <source>
        <dbReference type="Pfam" id="PF11940"/>
    </source>
</evidence>
<dbReference type="InterPro" id="IPR045357">
    <property type="entry name" value="Aminopeptidase_N-like_N"/>
</dbReference>
<feature type="domain" description="Aminopeptidase N-like N-terminal" evidence="16">
    <location>
        <begin position="113"/>
        <end position="195"/>
    </location>
</feature>
<dbReference type="EC" id="3.4.11.2" evidence="4 12"/>
<dbReference type="PANTHER" id="PTHR46322">
    <property type="entry name" value="PUROMYCIN-SENSITIVE AMINOPEPTIDASE"/>
    <property type="match status" value="1"/>
</dbReference>
<evidence type="ECO:0000256" key="4">
    <source>
        <dbReference type="ARBA" id="ARBA00012564"/>
    </source>
</evidence>
<keyword evidence="7" id="KW-0645">Protease</keyword>
<dbReference type="InterPro" id="IPR042097">
    <property type="entry name" value="Aminopeptidase_N-like_N_sf"/>
</dbReference>
<keyword evidence="9" id="KW-0378">Hydrolase</keyword>
<evidence type="ECO:0000256" key="11">
    <source>
        <dbReference type="ARBA" id="ARBA00023049"/>
    </source>
</evidence>
<dbReference type="InterPro" id="IPR037144">
    <property type="entry name" value="Peptidase_M1_pepN_C_sf"/>
</dbReference>
<dbReference type="STRING" id="637679.GCA_001550055_02644"/>
<keyword evidence="18" id="KW-1185">Reference proteome</keyword>
<dbReference type="SUPFAM" id="SSF63737">
    <property type="entry name" value="Leukotriene A4 hydrolase N-terminal domain"/>
    <property type="match status" value="1"/>
</dbReference>
<keyword evidence="10" id="KW-0862">Zinc</keyword>
<dbReference type="PANTHER" id="PTHR46322:SF1">
    <property type="entry name" value="PUROMYCIN-SENSITIVE AMINOPEPTIDASE"/>
    <property type="match status" value="1"/>
</dbReference>
<comment type="catalytic activity">
    <reaction evidence="1">
        <text>Release of an N-terminal amino acid, Xaa-|-Yaa- from a peptide, amide or arylamide. Xaa is preferably Ala, but may be most amino acids including Pro (slow action). When a terminal hydrophobic residue is followed by a prolyl residue, the two may be released as an intact Xaa-Pro dipeptide.</text>
        <dbReference type="EC" id="3.4.11.2"/>
    </reaction>
</comment>
<dbReference type="CDD" id="cd09600">
    <property type="entry name" value="M1_APN"/>
    <property type="match status" value="1"/>
</dbReference>
<dbReference type="Proteomes" id="UP000183685">
    <property type="component" value="Unassembled WGS sequence"/>
</dbReference>
<dbReference type="InterPro" id="IPR027268">
    <property type="entry name" value="Peptidase_M4/M1_CTD_sf"/>
</dbReference>
<evidence type="ECO:0000256" key="3">
    <source>
        <dbReference type="ARBA" id="ARBA00010136"/>
    </source>
</evidence>
<evidence type="ECO:0000256" key="10">
    <source>
        <dbReference type="ARBA" id="ARBA00022833"/>
    </source>
</evidence>
<gene>
    <name evidence="17" type="ORF">SAMN04488071_0929</name>
</gene>
<evidence type="ECO:0000256" key="5">
    <source>
        <dbReference type="ARBA" id="ARBA00015611"/>
    </source>
</evidence>
<dbReference type="NCBIfam" id="TIGR02414">
    <property type="entry name" value="pepN_proteo"/>
    <property type="match status" value="1"/>
</dbReference>
<accession>A0A1G6W115</accession>
<dbReference type="InterPro" id="IPR012779">
    <property type="entry name" value="Peptidase_M1_pepN"/>
</dbReference>
<evidence type="ECO:0000256" key="8">
    <source>
        <dbReference type="ARBA" id="ARBA00022723"/>
    </source>
</evidence>
<evidence type="ECO:0000256" key="12">
    <source>
        <dbReference type="NCBIfam" id="TIGR02414"/>
    </source>
</evidence>
<evidence type="ECO:0000259" key="15">
    <source>
        <dbReference type="Pfam" id="PF17432"/>
    </source>
</evidence>
<dbReference type="Pfam" id="PF17432">
    <property type="entry name" value="DUF3458_C"/>
    <property type="match status" value="1"/>
</dbReference>
<dbReference type="PRINTS" id="PR00756">
    <property type="entry name" value="ALADIPTASE"/>
</dbReference>
<dbReference type="InterPro" id="IPR038438">
    <property type="entry name" value="PepN_Ig-like_sf"/>
</dbReference>
<evidence type="ECO:0000256" key="6">
    <source>
        <dbReference type="ARBA" id="ARBA00022438"/>
    </source>
</evidence>
<evidence type="ECO:0000259" key="13">
    <source>
        <dbReference type="Pfam" id="PF01433"/>
    </source>
</evidence>
<dbReference type="Gene3D" id="2.60.40.1840">
    <property type="match status" value="1"/>
</dbReference>
<dbReference type="Gene3D" id="3.30.2010.30">
    <property type="match status" value="1"/>
</dbReference>
<organism evidence="17 18">
    <name type="scientific">Kordiimonas lacus</name>
    <dbReference type="NCBI Taxonomy" id="637679"/>
    <lineage>
        <taxon>Bacteria</taxon>
        <taxon>Pseudomonadati</taxon>
        <taxon>Pseudomonadota</taxon>
        <taxon>Alphaproteobacteria</taxon>
        <taxon>Kordiimonadales</taxon>
        <taxon>Kordiimonadaceae</taxon>
        <taxon>Kordiimonas</taxon>
    </lineage>
</organism>
<evidence type="ECO:0000256" key="2">
    <source>
        <dbReference type="ARBA" id="ARBA00001947"/>
    </source>
</evidence>
<evidence type="ECO:0000313" key="17">
    <source>
        <dbReference type="EMBL" id="SDD59403.1"/>
    </source>
</evidence>
<dbReference type="AlphaFoldDB" id="A0A1G6W115"/>
<proteinExistence type="inferred from homology"/>
<comment type="cofactor">
    <cofactor evidence="2">
        <name>Zn(2+)</name>
        <dbReference type="ChEBI" id="CHEBI:29105"/>
    </cofactor>
</comment>
<sequence>MDVRSAASAPKQEIRLEDYKAPVFTIDKIDLTFRLHDDHAEVEARSLFKMHGDAGGALQLDGGPFMDLLALEIDGQPVPADQFVKSADFLQIRAVPKTFELGIITKVYPKQNTRLEGLYFSGGNFCTQCEAEGFRHITYFPDRPDVLTRYMVRVEADKESCPVLLSNGNPKESGDLENGRHFAVWDDPHLKPSYLFALVAGDLACQSDSFRTASGRHVELNIFVAERDLDKCDYAMQSLKRAMVWDEEEYGLEYDLDVYNIVAVSDFNMGAMENKGLNVFNTKYVLASPETATDADFDHVEGVIGHEYFHNWTGNRVTCRDWFQLSLKEGLTVFRDQEFSSDMTSRAVKRLDDVRVLRMLQYPEDAGPLAHPVRPEKYIEINNFYTTTVYNKGAEVIRMMHCIIGPEAFRKGMDLYFERHDGQAATCEDFATAMEDASGVDLKQFRLWYSQAGTPKVVVRRERDGEDLILTFEQSCGASPGQALKLPYHMPVRVGLIGPNGGDVKGEIEGDGVWSSSECVLHLRNARQSFRFRNVPEGTVPSILRGFSAPVVLDHDLSDDELAFLAVQDSDAFVRWEASQDLFSRHLVKQVETNGVGHLPELLQQVFVGHLEDKDTDPALIAELLALPSEIALGQKLDVLMPERVHVAREALAKALAGASSEKIIALYHSLTAGHGYTLDQSAKAARRLRNMLLTYIALLPDGEAIIQAHYAQADNMTDCMAALTLIAHSDFAFRDQTLADFYSKWQKNDLVIDKWFAVQAQSKRPDTVARVRALTEHEAFTFNNPNRLRSLISTYSMLNQVRFHEKSGEGYRFLGEMIAKVDEINPQTAARLVAPLGRWGRVEEPRRGFMKDALTSVLKAPNLSDDVRELVEKSLA</sequence>
<dbReference type="SUPFAM" id="SSF55486">
    <property type="entry name" value="Metalloproteases ('zincins'), catalytic domain"/>
    <property type="match status" value="1"/>
</dbReference>
<feature type="domain" description="Peptidase M1 alanyl aminopeptidase Ig-like fold" evidence="14">
    <location>
        <begin position="453"/>
        <end position="555"/>
    </location>
</feature>
<dbReference type="InterPro" id="IPR024601">
    <property type="entry name" value="Peptidase_M1_pepN_C"/>
</dbReference>
<dbReference type="FunFam" id="3.30.2010.30:FF:000002">
    <property type="entry name" value="Putative aminopeptidase N"/>
    <property type="match status" value="1"/>
</dbReference>